<evidence type="ECO:0000313" key="2">
    <source>
        <dbReference type="EMBL" id="TCC28214.1"/>
    </source>
</evidence>
<keyword evidence="1" id="KW-1133">Transmembrane helix</keyword>
<keyword evidence="3" id="KW-1185">Reference proteome</keyword>
<dbReference type="Pfam" id="PF20358">
    <property type="entry name" value="DUF6653"/>
    <property type="match status" value="1"/>
</dbReference>
<evidence type="ECO:0000313" key="3">
    <source>
        <dbReference type="Proteomes" id="UP000292385"/>
    </source>
</evidence>
<accession>A0ABY2AF33</accession>
<protein>
    <submittedName>
        <fullName evidence="2">Uncharacterized protein</fullName>
    </submittedName>
</protein>
<sequence length="143" mass="16044">MKREVFARHSSPWSAWTRWASTPLVYVAVWNRSWRQAAVVAAWMGVNPIVFPVPRHDRAWCTRAVLGEELWITERPRDKAMAVNAAACVAGAIALAAARKRRPAPTAVAIAAQMALTLGYWRLMAEYYERSQRCAGSDCKATR</sequence>
<name>A0ABY2AF33_9ACTN</name>
<keyword evidence="1" id="KW-0812">Transmembrane</keyword>
<feature type="transmembrane region" description="Helical" evidence="1">
    <location>
        <begin position="80"/>
        <end position="98"/>
    </location>
</feature>
<evidence type="ECO:0000256" key="1">
    <source>
        <dbReference type="SAM" id="Phobius"/>
    </source>
</evidence>
<feature type="transmembrane region" description="Helical" evidence="1">
    <location>
        <begin position="104"/>
        <end position="123"/>
    </location>
</feature>
<reference evidence="2 3" key="1">
    <citation type="submission" date="2019-02" db="EMBL/GenBank/DDBJ databases">
        <title>Kribbella capetownensis sp. nov. and Kribbella speibonae sp. nov., isolated from soil.</title>
        <authorList>
            <person name="Curtis S.M."/>
            <person name="Norton I."/>
            <person name="Everest G.J."/>
            <person name="Meyers P.R."/>
        </authorList>
    </citation>
    <scope>NUCLEOTIDE SEQUENCE [LARGE SCALE GENOMIC DNA]</scope>
    <source>
        <strain evidence="2 3">SK5</strain>
    </source>
</reference>
<dbReference type="Proteomes" id="UP000292385">
    <property type="component" value="Unassembled WGS sequence"/>
</dbReference>
<gene>
    <name evidence="2" type="ORF">E0H58_02395</name>
</gene>
<comment type="caution">
    <text evidence="2">The sequence shown here is derived from an EMBL/GenBank/DDBJ whole genome shotgun (WGS) entry which is preliminary data.</text>
</comment>
<organism evidence="2 3">
    <name type="scientific">Kribbella speibonae</name>
    <dbReference type="NCBI Taxonomy" id="1572660"/>
    <lineage>
        <taxon>Bacteria</taxon>
        <taxon>Bacillati</taxon>
        <taxon>Actinomycetota</taxon>
        <taxon>Actinomycetes</taxon>
        <taxon>Propionibacteriales</taxon>
        <taxon>Kribbellaceae</taxon>
        <taxon>Kribbella</taxon>
    </lineage>
</organism>
<dbReference type="InterPro" id="IPR046595">
    <property type="entry name" value="DUF6653"/>
</dbReference>
<dbReference type="EMBL" id="SJJY01000001">
    <property type="protein sequence ID" value="TCC28214.1"/>
    <property type="molecule type" value="Genomic_DNA"/>
</dbReference>
<proteinExistence type="predicted"/>
<keyword evidence="1" id="KW-0472">Membrane</keyword>